<feature type="region of interest" description="Disordered" evidence="6">
    <location>
        <begin position="154"/>
        <end position="235"/>
    </location>
</feature>
<dbReference type="GO" id="GO:0003700">
    <property type="term" value="F:DNA-binding transcription factor activity"/>
    <property type="evidence" value="ECO:0007669"/>
    <property type="project" value="InterPro"/>
</dbReference>
<organism evidence="8">
    <name type="scientific">Wolffia australiana</name>
    <name type="common">Water-meal</name>
    <name type="synonym">Wolffia arrhiza var. australiana</name>
    <dbReference type="NCBI Taxonomy" id="161112"/>
    <lineage>
        <taxon>Eukaryota</taxon>
        <taxon>Viridiplantae</taxon>
        <taxon>Streptophyta</taxon>
        <taxon>Embryophyta</taxon>
        <taxon>Tracheophyta</taxon>
        <taxon>Spermatophyta</taxon>
        <taxon>Magnoliopsida</taxon>
        <taxon>Liliopsida</taxon>
        <taxon>Araceae</taxon>
        <taxon>Lemnoideae</taxon>
        <taxon>Wolffia</taxon>
    </lineage>
</organism>
<dbReference type="InterPro" id="IPR047265">
    <property type="entry name" value="PIF1-like_bHLH"/>
</dbReference>
<dbReference type="InterPro" id="IPR044273">
    <property type="entry name" value="PIF3-like"/>
</dbReference>
<dbReference type="GO" id="GO:0003677">
    <property type="term" value="F:DNA binding"/>
    <property type="evidence" value="ECO:0007669"/>
    <property type="project" value="UniProtKB-KW"/>
</dbReference>
<evidence type="ECO:0000256" key="5">
    <source>
        <dbReference type="ARBA" id="ARBA00023242"/>
    </source>
</evidence>
<evidence type="ECO:0000256" key="1">
    <source>
        <dbReference type="ARBA" id="ARBA00004123"/>
    </source>
</evidence>
<dbReference type="GO" id="GO:0046983">
    <property type="term" value="F:protein dimerization activity"/>
    <property type="evidence" value="ECO:0007669"/>
    <property type="project" value="InterPro"/>
</dbReference>
<keyword evidence="8" id="KW-0238">DNA-binding</keyword>
<protein>
    <submittedName>
        <fullName evidence="8">Helix-loop-helix DNA-binding domain containing protein</fullName>
    </submittedName>
</protein>
<dbReference type="PROSITE" id="PS50888">
    <property type="entry name" value="BHLH"/>
    <property type="match status" value="1"/>
</dbReference>
<keyword evidence="5" id="KW-0539">Nucleus</keyword>
<feature type="compositionally biased region" description="Acidic residues" evidence="6">
    <location>
        <begin position="187"/>
        <end position="199"/>
    </location>
</feature>
<feature type="compositionally biased region" description="Polar residues" evidence="6">
    <location>
        <begin position="168"/>
        <end position="177"/>
    </location>
</feature>
<feature type="compositionally biased region" description="Basic residues" evidence="6">
    <location>
        <begin position="205"/>
        <end position="219"/>
    </location>
</feature>
<dbReference type="AlphaFoldDB" id="H6UDT4"/>
<dbReference type="Pfam" id="PF00010">
    <property type="entry name" value="HLH"/>
    <property type="match status" value="1"/>
</dbReference>
<dbReference type="PANTHER" id="PTHR46807">
    <property type="entry name" value="TRANSCRIPTION FACTOR PIF3"/>
    <property type="match status" value="1"/>
</dbReference>
<comment type="subcellular location">
    <subcellularLocation>
        <location evidence="1">Nucleus</location>
    </subcellularLocation>
</comment>
<dbReference type="Gene3D" id="4.10.280.10">
    <property type="entry name" value="Helix-loop-helix DNA-binding domain"/>
    <property type="match status" value="1"/>
</dbReference>
<keyword evidence="4" id="KW-0804">Transcription</keyword>
<sequence>MKARNNTMPAWKASTPSPAAAAPLMTDWELVKLMLDSGGRPKKNASFCEAMPTRAPSGIHVGGLHDDDLVDWLSSPIDDYCSELLSDISGAEATAVDAPPNESARHPSPSKGVINFSIFSRALMESSAVEKPHAPSTSACPLSEQDSLAVKKGLETQASSEKIPESPIASSSLCSNNDPKRRRREEDDGVDYQTEENGEGESTNRRHAGKGRLMNKKRSRSSEVHNLSERRRRDRINEKMRALQELVPCCNKQVDKASMLEEVIEYLKSLQMQVQAMSMGYMRPMMLPNGMPMNMNMNMNMGMGMVDMGGFPLMSYPSMNGHPNGVPMMMPGHVMPMSMLRPPQFIPMGPFPPSAPSSMSKAMRASEQ</sequence>
<dbReference type="CDD" id="cd11445">
    <property type="entry name" value="bHLH_AtPIF_like"/>
    <property type="match status" value="1"/>
</dbReference>
<reference evidence="8" key="1">
    <citation type="submission" date="2011-08" db="EMBL/GenBank/DDBJ databases">
        <authorList>
            <person name="Lu J."/>
            <person name="Considine D."/>
            <person name="Mead J."/>
        </authorList>
    </citation>
    <scope>NUCLEOTIDE SEQUENCE</scope>
</reference>
<dbReference type="SMART" id="SM00353">
    <property type="entry name" value="HLH"/>
    <property type="match status" value="1"/>
</dbReference>
<dbReference type="InterPro" id="IPR011598">
    <property type="entry name" value="bHLH_dom"/>
</dbReference>
<feature type="domain" description="BHLH" evidence="7">
    <location>
        <begin position="220"/>
        <end position="270"/>
    </location>
</feature>
<dbReference type="SUPFAM" id="SSF47459">
    <property type="entry name" value="HLH, helix-loop-helix DNA-binding domain"/>
    <property type="match status" value="1"/>
</dbReference>
<keyword evidence="3" id="KW-0805">Transcription regulation</keyword>
<name>H6UDT4_WOLAU</name>
<dbReference type="GO" id="GO:0005634">
    <property type="term" value="C:nucleus"/>
    <property type="evidence" value="ECO:0007669"/>
    <property type="project" value="UniProtKB-SubCell"/>
</dbReference>
<evidence type="ECO:0000256" key="2">
    <source>
        <dbReference type="ARBA" id="ARBA00005510"/>
    </source>
</evidence>
<feature type="compositionally biased region" description="Basic and acidic residues" evidence="6">
    <location>
        <begin position="220"/>
        <end position="235"/>
    </location>
</feature>
<comment type="similarity">
    <text evidence="2">Belongs to the bHLH protein family.</text>
</comment>
<proteinExistence type="evidence at transcript level"/>
<dbReference type="EMBL" id="JN634573">
    <property type="protein sequence ID" value="AEZ49169.1"/>
    <property type="molecule type" value="mRNA"/>
</dbReference>
<evidence type="ECO:0000256" key="4">
    <source>
        <dbReference type="ARBA" id="ARBA00023163"/>
    </source>
</evidence>
<dbReference type="FunFam" id="4.10.280.10:FF:000004">
    <property type="entry name" value="Basic helix-loop-helix transcription factor"/>
    <property type="match status" value="1"/>
</dbReference>
<evidence type="ECO:0000259" key="7">
    <source>
        <dbReference type="PROSITE" id="PS50888"/>
    </source>
</evidence>
<dbReference type="InterPro" id="IPR036638">
    <property type="entry name" value="HLH_DNA-bd_sf"/>
</dbReference>
<evidence type="ECO:0000256" key="6">
    <source>
        <dbReference type="SAM" id="MobiDB-lite"/>
    </source>
</evidence>
<evidence type="ECO:0000313" key="8">
    <source>
        <dbReference type="EMBL" id="AEZ49169.1"/>
    </source>
</evidence>
<accession>H6UDT4</accession>
<dbReference type="PANTHER" id="PTHR46807:SF1">
    <property type="entry name" value="TRANSCRIPTION FACTOR PIF3"/>
    <property type="match status" value="1"/>
</dbReference>
<evidence type="ECO:0000256" key="3">
    <source>
        <dbReference type="ARBA" id="ARBA00023015"/>
    </source>
</evidence>